<proteinExistence type="predicted"/>
<keyword evidence="1" id="KW-0812">Transmembrane</keyword>
<feature type="transmembrane region" description="Helical" evidence="1">
    <location>
        <begin position="64"/>
        <end position="82"/>
    </location>
</feature>
<keyword evidence="1" id="KW-1133">Transmembrane helix</keyword>
<name>Q9EZG4_STREE</name>
<sequence length="112" mass="13080">MMYSGKKFLLFSLLGILLGYLFHRLTLLYDSYTGNTLDKWTRLLMEGQEEVLQSPWNISFTGKSSAFFLLGFVMMLLVYLYLETGKKQYREGVRIRGAPVLELLKEKNLLLR</sequence>
<evidence type="ECO:0000256" key="1">
    <source>
        <dbReference type="SAM" id="Phobius"/>
    </source>
</evidence>
<reference evidence="2" key="2">
    <citation type="submission" date="2000-08" db="EMBL/GenBank/DDBJ databases">
        <authorList>
            <person name="Vijayakumar M.N.N."/>
            <person name="Alarcon-Chaidez F."/>
        </authorList>
    </citation>
    <scope>NUCLEOTIDE SEQUENCE</scope>
</reference>
<accession>Q9EZG4</accession>
<reference evidence="2" key="1">
    <citation type="journal article" date="1997" name="Adv. Exp. Med. Biol.">
        <title>TN5252: a model for complex streptococcal conjugative transposons.</title>
        <authorList>
            <person name="Alarcon-Chaidez F."/>
            <person name="Sampath J."/>
            <person name="Srinivas P."/>
            <person name="Vijayakumar M.N."/>
        </authorList>
    </citation>
    <scope>NUCLEOTIDE SEQUENCE</scope>
</reference>
<organism evidence="2">
    <name type="scientific">Streptococcus pneumoniae</name>
    <dbReference type="NCBI Taxonomy" id="1313"/>
    <lineage>
        <taxon>Bacteria</taxon>
        <taxon>Bacillati</taxon>
        <taxon>Bacillota</taxon>
        <taxon>Bacilli</taxon>
        <taxon>Lactobacillales</taxon>
        <taxon>Streptococcaceae</taxon>
        <taxon>Streptococcus</taxon>
    </lineage>
</organism>
<evidence type="ECO:0000313" key="2">
    <source>
        <dbReference type="EMBL" id="AAG38036.1"/>
    </source>
</evidence>
<keyword evidence="1" id="KW-0472">Membrane</keyword>
<dbReference type="AlphaFoldDB" id="Q9EZG4"/>
<dbReference type="EMBL" id="AF295925">
    <property type="protein sequence ID" value="AAG38036.1"/>
    <property type="molecule type" value="Genomic_DNA"/>
</dbReference>
<protein>
    <submittedName>
        <fullName evidence="2">Orf20</fullName>
    </submittedName>
</protein>